<gene>
    <name evidence="10" type="ORF">A4X13_0g7217</name>
</gene>
<evidence type="ECO:0000256" key="6">
    <source>
        <dbReference type="ARBA" id="ARBA00023125"/>
    </source>
</evidence>
<evidence type="ECO:0000256" key="2">
    <source>
        <dbReference type="ARBA" id="ARBA00022723"/>
    </source>
</evidence>
<protein>
    <submittedName>
        <fullName evidence="10">Uncharacterized protein</fullName>
    </submittedName>
</protein>
<dbReference type="SUPFAM" id="SSF57667">
    <property type="entry name" value="beta-beta-alpha zinc fingers"/>
    <property type="match status" value="1"/>
</dbReference>
<dbReference type="Pfam" id="PF05699">
    <property type="entry name" value="Dimer_Tnp_hAT"/>
    <property type="match status" value="1"/>
</dbReference>
<keyword evidence="5" id="KW-0805">Transcription regulation</keyword>
<keyword evidence="7" id="KW-0804">Transcription</keyword>
<evidence type="ECO:0000256" key="5">
    <source>
        <dbReference type="ARBA" id="ARBA00023015"/>
    </source>
</evidence>
<reference evidence="10" key="2">
    <citation type="journal article" date="2019" name="IMA Fungus">
        <title>Genome sequencing and comparison of five Tilletia species to identify candidate genes for the detection of regulated species infecting wheat.</title>
        <authorList>
            <person name="Nguyen H.D.T."/>
            <person name="Sultana T."/>
            <person name="Kesanakurti P."/>
            <person name="Hambleton S."/>
        </authorList>
    </citation>
    <scope>NUCLEOTIDE SEQUENCE</scope>
    <source>
        <strain evidence="10">DAOMC 236416</strain>
    </source>
</reference>
<feature type="region of interest" description="Disordered" evidence="9">
    <location>
        <begin position="120"/>
        <end position="142"/>
    </location>
</feature>
<evidence type="ECO:0000256" key="8">
    <source>
        <dbReference type="ARBA" id="ARBA00023242"/>
    </source>
</evidence>
<dbReference type="InterPro" id="IPR008906">
    <property type="entry name" value="HATC_C_dom"/>
</dbReference>
<dbReference type="GO" id="GO:0009791">
    <property type="term" value="P:post-embryonic development"/>
    <property type="evidence" value="ECO:0007669"/>
    <property type="project" value="UniProtKB-ARBA"/>
</dbReference>
<keyword evidence="4" id="KW-0862">Zinc</keyword>
<dbReference type="EMBL" id="LWDF02000838">
    <property type="protein sequence ID" value="KAE8241889.1"/>
    <property type="molecule type" value="Genomic_DNA"/>
</dbReference>
<comment type="caution">
    <text evidence="10">The sequence shown here is derived from an EMBL/GenBank/DDBJ whole genome shotgun (WGS) entry which is preliminary data.</text>
</comment>
<comment type="subcellular location">
    <subcellularLocation>
        <location evidence="1">Nucleus</location>
    </subcellularLocation>
</comment>
<dbReference type="GO" id="GO:0005634">
    <property type="term" value="C:nucleus"/>
    <property type="evidence" value="ECO:0007669"/>
    <property type="project" value="UniProtKB-SubCell"/>
</dbReference>
<keyword evidence="2" id="KW-0479">Metal-binding</keyword>
<dbReference type="PANTHER" id="PTHR46481:SF10">
    <property type="entry name" value="ZINC FINGER BED DOMAIN-CONTAINING PROTEIN 39"/>
    <property type="match status" value="1"/>
</dbReference>
<evidence type="ECO:0000256" key="3">
    <source>
        <dbReference type="ARBA" id="ARBA00022771"/>
    </source>
</evidence>
<sequence length="679" mass="75096">MASSFSFSPASDRSSSPDFTEVVRPSAAALTSSSSTSPSSSSTAAAALPTSSSAVTSPSAALSASALSSSAVTAPASSASSDAAKTRKLSTSVWTHYEAPVNGKAQCKYCTTKITSKEDHSSGTSALWRHHERQHKEDKTQPKLALSAFDPALALDKLQNFILGDQQAFTITESGPFIDFVKALQPGFKLPKADTVRRQLLSKSSDKHSLLKQNMIAVDSQISITTDAWSAPNADHYLGVTAHWIDQDFKTETVLLGFLLFHSPHTAANAFELIWDLLGQWEIQGKVRACVTDNTASAYNISSLLANKVSPRPFGQMRCRAHVLQLVVKDALKDPEVKLAIDRARALANKTRKSDPMQAALEAACEKWEIQYRRPFRDMDVRWNSTFTMIEALTPMRQAIIYLQQSNRDFKDVGFPETLWDGLEEVVKVLRSFQVATVWLQGQRYQTLSELLQMHDVLVTDVSEMEGELETELGKRLALFLSAGLEDRRELIAGCYITQWAGVLDPTVKTKLLEKHGDAEEIMNDMCFHIDTYYPAPPLVARSTASASSGKQDGYKNLKRRHNGNMVQAVRESSAQLRKYLSEPPLQPSETDDENDEQNPLAYWKLHQQRFPQLAKLARDILAIPATTAASESAFSRSKLLITDRRTRLNEASVSALMCLDNWYHRCPSIFQSAPAAST</sequence>
<evidence type="ECO:0000256" key="7">
    <source>
        <dbReference type="ARBA" id="ARBA00023163"/>
    </source>
</evidence>
<feature type="region of interest" description="Disordered" evidence="9">
    <location>
        <begin position="1"/>
        <end position="52"/>
    </location>
</feature>
<feature type="region of interest" description="Disordered" evidence="9">
    <location>
        <begin position="544"/>
        <end position="568"/>
    </location>
</feature>
<dbReference type="GO" id="GO:0003677">
    <property type="term" value="F:DNA binding"/>
    <property type="evidence" value="ECO:0007669"/>
    <property type="project" value="UniProtKB-KW"/>
</dbReference>
<proteinExistence type="predicted"/>
<evidence type="ECO:0000313" key="10">
    <source>
        <dbReference type="EMBL" id="KAE8241889.1"/>
    </source>
</evidence>
<accession>A0A177T4S2</accession>
<dbReference type="Pfam" id="PF02892">
    <property type="entry name" value="zf-BED"/>
    <property type="match status" value="1"/>
</dbReference>
<evidence type="ECO:0000256" key="9">
    <source>
        <dbReference type="SAM" id="MobiDB-lite"/>
    </source>
</evidence>
<dbReference type="SMART" id="SM00614">
    <property type="entry name" value="ZnF_BED"/>
    <property type="match status" value="1"/>
</dbReference>
<feature type="compositionally biased region" description="Low complexity" evidence="9">
    <location>
        <begin position="1"/>
        <end position="18"/>
    </location>
</feature>
<reference evidence="10" key="1">
    <citation type="submission" date="2016-04" db="EMBL/GenBank/DDBJ databases">
        <authorList>
            <person name="Nguyen H.D."/>
            <person name="Samba Siva P."/>
            <person name="Cullis J."/>
            <person name="Levesque C.A."/>
            <person name="Hambleton S."/>
        </authorList>
    </citation>
    <scope>NUCLEOTIDE SEQUENCE</scope>
    <source>
        <strain evidence="10">DAOMC 236416</strain>
    </source>
</reference>
<dbReference type="AlphaFoldDB" id="A0A177T4S2"/>
<feature type="compositionally biased region" description="Low complexity" evidence="9">
    <location>
        <begin position="26"/>
        <end position="52"/>
    </location>
</feature>
<dbReference type="GO" id="GO:0046983">
    <property type="term" value="F:protein dimerization activity"/>
    <property type="evidence" value="ECO:0007669"/>
    <property type="project" value="InterPro"/>
</dbReference>
<keyword evidence="8" id="KW-0539">Nucleus</keyword>
<dbReference type="InterPro" id="IPR036236">
    <property type="entry name" value="Znf_C2H2_sf"/>
</dbReference>
<dbReference type="InterPro" id="IPR003656">
    <property type="entry name" value="Znf_BED"/>
</dbReference>
<dbReference type="Proteomes" id="UP000077521">
    <property type="component" value="Unassembled WGS sequence"/>
</dbReference>
<dbReference type="PANTHER" id="PTHR46481">
    <property type="entry name" value="ZINC FINGER BED DOMAIN-CONTAINING PROTEIN 4"/>
    <property type="match status" value="1"/>
</dbReference>
<evidence type="ECO:0000313" key="11">
    <source>
        <dbReference type="Proteomes" id="UP000077521"/>
    </source>
</evidence>
<dbReference type="InterPro" id="IPR052035">
    <property type="entry name" value="ZnF_BED_domain_contain"/>
</dbReference>
<organism evidence="10 11">
    <name type="scientific">Tilletia indica</name>
    <dbReference type="NCBI Taxonomy" id="43049"/>
    <lineage>
        <taxon>Eukaryota</taxon>
        <taxon>Fungi</taxon>
        <taxon>Dikarya</taxon>
        <taxon>Basidiomycota</taxon>
        <taxon>Ustilaginomycotina</taxon>
        <taxon>Exobasidiomycetes</taxon>
        <taxon>Tilletiales</taxon>
        <taxon>Tilletiaceae</taxon>
        <taxon>Tilletia</taxon>
    </lineage>
</organism>
<keyword evidence="11" id="KW-1185">Reference proteome</keyword>
<evidence type="ECO:0000256" key="4">
    <source>
        <dbReference type="ARBA" id="ARBA00022833"/>
    </source>
</evidence>
<dbReference type="SUPFAM" id="SSF53098">
    <property type="entry name" value="Ribonuclease H-like"/>
    <property type="match status" value="1"/>
</dbReference>
<dbReference type="GO" id="GO:0008270">
    <property type="term" value="F:zinc ion binding"/>
    <property type="evidence" value="ECO:0007669"/>
    <property type="project" value="UniProtKB-KW"/>
</dbReference>
<dbReference type="PROSITE" id="PS50808">
    <property type="entry name" value="ZF_BED"/>
    <property type="match status" value="1"/>
</dbReference>
<evidence type="ECO:0000256" key="1">
    <source>
        <dbReference type="ARBA" id="ARBA00004123"/>
    </source>
</evidence>
<dbReference type="InterPro" id="IPR012337">
    <property type="entry name" value="RNaseH-like_sf"/>
</dbReference>
<keyword evidence="6" id="KW-0238">DNA-binding</keyword>
<keyword evidence="3" id="KW-0863">Zinc-finger</keyword>
<name>A0A177T4S2_9BASI</name>